<evidence type="ECO:0000256" key="8">
    <source>
        <dbReference type="ARBA" id="ARBA00030117"/>
    </source>
</evidence>
<proteinExistence type="inferred from homology"/>
<keyword evidence="3" id="KW-0678">Repressor</keyword>
<protein>
    <recommendedName>
        <fullName evidence="2">Negative regulator of flagellin synthesis</fullName>
    </recommendedName>
    <alternativeName>
        <fullName evidence="8">Anti-sigma-28 factor</fullName>
    </alternativeName>
</protein>
<keyword evidence="6" id="KW-0804">Transcription</keyword>
<dbReference type="InterPro" id="IPR031316">
    <property type="entry name" value="FlgM_C"/>
</dbReference>
<feature type="domain" description="Anti-sigma-28 factor FlgM C-terminal" evidence="10">
    <location>
        <begin position="44"/>
        <end position="96"/>
    </location>
</feature>
<evidence type="ECO:0000256" key="6">
    <source>
        <dbReference type="ARBA" id="ARBA00023163"/>
    </source>
</evidence>
<evidence type="ECO:0000256" key="4">
    <source>
        <dbReference type="ARBA" id="ARBA00022795"/>
    </source>
</evidence>
<dbReference type="GO" id="GO:0045892">
    <property type="term" value="P:negative regulation of DNA-templated transcription"/>
    <property type="evidence" value="ECO:0007669"/>
    <property type="project" value="InterPro"/>
</dbReference>
<dbReference type="NCBIfam" id="TIGR03824">
    <property type="entry name" value="FlgM_jcvi"/>
    <property type="match status" value="1"/>
</dbReference>
<evidence type="ECO:0000256" key="3">
    <source>
        <dbReference type="ARBA" id="ARBA00022491"/>
    </source>
</evidence>
<keyword evidence="5" id="KW-0805">Transcription regulation</keyword>
<evidence type="ECO:0000256" key="9">
    <source>
        <dbReference type="SAM" id="MobiDB-lite"/>
    </source>
</evidence>
<accession>A0AB38YCQ6</accession>
<gene>
    <name evidence="11" type="primary">flgM</name>
    <name evidence="11" type="ORF">NFC81_09990</name>
</gene>
<dbReference type="InterPro" id="IPR035890">
    <property type="entry name" value="Anti-sigma-28_factor_FlgM_sf"/>
</dbReference>
<evidence type="ECO:0000256" key="5">
    <source>
        <dbReference type="ARBA" id="ARBA00023015"/>
    </source>
</evidence>
<evidence type="ECO:0000313" key="11">
    <source>
        <dbReference type="EMBL" id="WLD57055.1"/>
    </source>
</evidence>
<dbReference type="RefSeq" id="WP_304994342.1">
    <property type="nucleotide sequence ID" value="NZ_CP101717.1"/>
</dbReference>
<reference evidence="11" key="1">
    <citation type="submission" date="2022-07" db="EMBL/GenBank/DDBJ databases">
        <title>Complete genome sequence of Salinispirillum sp. LH10-3-1 capable of multiple carbohydrate inversion isolated from a soda lake.</title>
        <authorList>
            <person name="Liu J."/>
            <person name="Zhai Y."/>
            <person name="Zhang H."/>
            <person name="Yang H."/>
            <person name="Qu J."/>
            <person name="Li J."/>
        </authorList>
    </citation>
    <scope>NUCLEOTIDE SEQUENCE</scope>
    <source>
        <strain evidence="11">LH 10-3-1</strain>
    </source>
</reference>
<keyword evidence="11" id="KW-0282">Flagellum</keyword>
<feature type="compositionally biased region" description="Polar residues" evidence="9">
    <location>
        <begin position="16"/>
        <end position="40"/>
    </location>
</feature>
<dbReference type="SUPFAM" id="SSF101498">
    <property type="entry name" value="Anti-sigma factor FlgM"/>
    <property type="match status" value="1"/>
</dbReference>
<sequence>MAINFNNGIGPGQNGTNGAKSKDNVTPLTRDVASNSQNASNKEDSVKLSSQVQSLQSLEAQIKKMPDVDQERVDTIKSAIANGEYTINYERLAAAIQKFEGSL</sequence>
<dbReference type="GO" id="GO:0044781">
    <property type="term" value="P:bacterial-type flagellum organization"/>
    <property type="evidence" value="ECO:0007669"/>
    <property type="project" value="UniProtKB-KW"/>
</dbReference>
<evidence type="ECO:0000259" key="10">
    <source>
        <dbReference type="Pfam" id="PF04316"/>
    </source>
</evidence>
<evidence type="ECO:0000256" key="2">
    <source>
        <dbReference type="ARBA" id="ARBA00017823"/>
    </source>
</evidence>
<dbReference type="InterPro" id="IPR007412">
    <property type="entry name" value="FlgM"/>
</dbReference>
<comment type="similarity">
    <text evidence="1">Belongs to the FlgM family.</text>
</comment>
<dbReference type="Pfam" id="PF04316">
    <property type="entry name" value="FlgM"/>
    <property type="match status" value="1"/>
</dbReference>
<dbReference type="AlphaFoldDB" id="A0AB38YCQ6"/>
<keyword evidence="11" id="KW-0969">Cilium</keyword>
<organism evidence="11">
    <name type="scientific">Salinispirillum sp. LH 10-3-1</name>
    <dbReference type="NCBI Taxonomy" id="2952525"/>
    <lineage>
        <taxon>Bacteria</taxon>
        <taxon>Pseudomonadati</taxon>
        <taxon>Pseudomonadota</taxon>
        <taxon>Gammaproteobacteria</taxon>
        <taxon>Oceanospirillales</taxon>
        <taxon>Saccharospirillaceae</taxon>
        <taxon>Salinispirillum</taxon>
    </lineage>
</organism>
<comment type="function">
    <text evidence="7">Responsible for the coupling of flagellin expression to flagellar assembly by preventing expression of the flagellin genes when a component of the middle class of proteins is defective. It negatively regulates flagellar genes by inhibiting the activity of FliA by directly binding to FliA.</text>
</comment>
<keyword evidence="11" id="KW-0966">Cell projection</keyword>
<keyword evidence="4" id="KW-1005">Bacterial flagellum biogenesis</keyword>
<evidence type="ECO:0000256" key="1">
    <source>
        <dbReference type="ARBA" id="ARBA00005322"/>
    </source>
</evidence>
<feature type="region of interest" description="Disordered" evidence="9">
    <location>
        <begin position="1"/>
        <end position="50"/>
    </location>
</feature>
<evidence type="ECO:0000256" key="7">
    <source>
        <dbReference type="ARBA" id="ARBA00024739"/>
    </source>
</evidence>
<dbReference type="EMBL" id="CP101717">
    <property type="protein sequence ID" value="WLD57055.1"/>
    <property type="molecule type" value="Genomic_DNA"/>
</dbReference>
<name>A0AB38YCQ6_9GAMM</name>